<keyword evidence="1" id="KW-0812">Transmembrane</keyword>
<geneLocation type="plasmid" evidence="2 4">
    <name>2</name>
</geneLocation>
<evidence type="ECO:0000313" key="4">
    <source>
        <dbReference type="Proteomes" id="UP000000390"/>
    </source>
</evidence>
<keyword evidence="1" id="KW-0472">Membrane</keyword>
<dbReference type="EMBL" id="AOHV01000020">
    <property type="protein sequence ID" value="ELY38647.1"/>
    <property type="molecule type" value="Genomic_DNA"/>
</dbReference>
<dbReference type="GeneID" id="9421363"/>
<dbReference type="OrthoDB" id="202254at2157"/>
<dbReference type="AlphaFoldDB" id="D8JC09"/>
<protein>
    <submittedName>
        <fullName evidence="2">Uncharacterized protein</fullName>
    </submittedName>
</protein>
<evidence type="ECO:0000313" key="5">
    <source>
        <dbReference type="Proteomes" id="UP000011645"/>
    </source>
</evidence>
<dbReference type="InterPro" id="IPR058278">
    <property type="entry name" value="DUF7972"/>
</dbReference>
<organism evidence="2 4">
    <name type="scientific">Halalkalicoccus jeotgali (strain DSM 18796 / CECT 7217 / JCM 14584 / KCTC 4019 / B3)</name>
    <dbReference type="NCBI Taxonomy" id="795797"/>
    <lineage>
        <taxon>Archaea</taxon>
        <taxon>Methanobacteriati</taxon>
        <taxon>Methanobacteriota</taxon>
        <taxon>Stenosarchaea group</taxon>
        <taxon>Halobacteria</taxon>
        <taxon>Halobacteriales</taxon>
        <taxon>Halococcaceae</taxon>
        <taxon>Halalkalicoccus</taxon>
    </lineage>
</organism>
<proteinExistence type="predicted"/>
<dbReference type="HOGENOM" id="CLU_061327_0_0_2"/>
<dbReference type="PATRIC" id="fig|795797.18.peg.3486"/>
<feature type="transmembrane region" description="Helical" evidence="1">
    <location>
        <begin position="212"/>
        <end position="231"/>
    </location>
</feature>
<evidence type="ECO:0000313" key="3">
    <source>
        <dbReference type="EMBL" id="ELY38647.1"/>
    </source>
</evidence>
<reference evidence="2 4" key="1">
    <citation type="journal article" date="2010" name="J. Bacteriol.">
        <title>Complete genome sequence of Halalkalicoccus jeotgali B3(T), an extremely halophilic archaeon.</title>
        <authorList>
            <person name="Roh S.W."/>
            <person name="Nam Y.D."/>
            <person name="Nam S.H."/>
            <person name="Choi S.H."/>
            <person name="Park H.S."/>
            <person name="Bae J.W."/>
        </authorList>
    </citation>
    <scope>NUCLEOTIDE SEQUENCE [LARGE SCALE GENOMIC DNA]</scope>
    <source>
        <strain evidence="2">B3</strain>
        <strain evidence="4">DSM 18796 / CECT 7217 / JCM 14584 / KCTC 4019 / B3</strain>
        <plasmid evidence="4">2</plasmid>
    </source>
</reference>
<accession>D8JC09</accession>
<dbReference type="KEGG" id="hje:HacjB3_17868"/>
<keyword evidence="5" id="KW-1185">Reference proteome</keyword>
<feature type="transmembrane region" description="Helical" evidence="1">
    <location>
        <begin position="251"/>
        <end position="275"/>
    </location>
</feature>
<sequence>MIFGLYGPRSIQKFLSTGTIGTLFYALMTGIITTVTLVLTLSQFGLSQQLSDLGSFRDHMNNSMEFRRDAENHIDVGVSPGQPTEFFQALARAVEEKLDGLDGAMADGDNPSETGEVAEYIDVVRAYSEDEREQLETPTFGSFGALLPVLNHNYSWKIYLGRQLRDEHADELSEEAMEQFDELIETLLFFGPTREYFKSLYFQRELVGVGRAVLYAALPAIALTAYMMVLFDPTAVSDWLFGVTDVVGVSTGFLFVGVVFALSLLPFALLLAYLLRLLTVMNRTLTIGPFFLNESQLPERE</sequence>
<gene>
    <name evidence="2" type="ordered locus">HacjB3_17868</name>
    <name evidence="3" type="ORF">C497_06894</name>
</gene>
<feature type="transmembrane region" description="Helical" evidence="1">
    <location>
        <begin position="20"/>
        <end position="41"/>
    </location>
</feature>
<keyword evidence="1" id="KW-1133">Transmembrane helix</keyword>
<evidence type="ECO:0000256" key="1">
    <source>
        <dbReference type="SAM" id="Phobius"/>
    </source>
</evidence>
<evidence type="ECO:0000313" key="2">
    <source>
        <dbReference type="EMBL" id="ADJ16916.1"/>
    </source>
</evidence>
<dbReference type="RefSeq" id="WP_008415510.1">
    <property type="nucleotide sequence ID" value="NC_014299.1"/>
</dbReference>
<name>D8JC09_HALJB</name>
<dbReference type="Pfam" id="PF25927">
    <property type="entry name" value="DUF7972"/>
    <property type="match status" value="1"/>
</dbReference>
<dbReference type="EMBL" id="CP002064">
    <property type="protein sequence ID" value="ADJ16916.1"/>
    <property type="molecule type" value="Genomic_DNA"/>
</dbReference>
<dbReference type="Proteomes" id="UP000000390">
    <property type="component" value="Plasmid 2"/>
</dbReference>
<dbReference type="eggNOG" id="arCOG08131">
    <property type="taxonomic scope" value="Archaea"/>
</dbReference>
<reference evidence="3 5" key="2">
    <citation type="journal article" date="2014" name="PLoS Genet.">
        <title>Phylogenetically driven sequencing of extremely halophilic archaea reveals strategies for static and dynamic osmo-response.</title>
        <authorList>
            <person name="Becker E.A."/>
            <person name="Seitzer P.M."/>
            <person name="Tritt A."/>
            <person name="Larsen D."/>
            <person name="Krusor M."/>
            <person name="Yao A.I."/>
            <person name="Wu D."/>
            <person name="Madern D."/>
            <person name="Eisen J.A."/>
            <person name="Darling A.E."/>
            <person name="Facciotti M.T."/>
        </authorList>
    </citation>
    <scope>NUCLEOTIDE SEQUENCE [LARGE SCALE GENOMIC DNA]</scope>
    <source>
        <strain evidence="3">B3</strain>
        <strain evidence="5">DSM 18796 / CECT 7217 / JCM 14584 / KCTC 4019 / B3</strain>
    </source>
</reference>
<keyword evidence="2" id="KW-0614">Plasmid</keyword>
<dbReference type="Proteomes" id="UP000011645">
    <property type="component" value="Unassembled WGS sequence"/>
</dbReference>